<dbReference type="OrthoDB" id="8021500at2"/>
<keyword evidence="1" id="KW-0812">Transmembrane</keyword>
<keyword evidence="3" id="KW-1185">Reference proteome</keyword>
<accession>A0A1G5DVN1</accession>
<dbReference type="EMBL" id="FMVJ01000003">
    <property type="protein sequence ID" value="SCY18774.1"/>
    <property type="molecule type" value="Genomic_DNA"/>
</dbReference>
<keyword evidence="1" id="KW-1133">Transmembrane helix</keyword>
<gene>
    <name evidence="2" type="ORF">SAMN02927923_00797</name>
</gene>
<sequence>MDRQIKGIVGATLAAPYIATILLALPPIILENPLRLFEIGFYESVLALGTIGLFWSIVPTLILSLLVAGVLNLQRLRSPMASALAGLAIGLCFGTFFSSSNFDSNWHVMLTFCISGAICGWIYWRIAVRGRSPDPADPQPGHLHHEA</sequence>
<evidence type="ECO:0000313" key="2">
    <source>
        <dbReference type="EMBL" id="SCY18774.1"/>
    </source>
</evidence>
<feature type="transmembrane region" description="Helical" evidence="1">
    <location>
        <begin position="83"/>
        <end position="100"/>
    </location>
</feature>
<proteinExistence type="predicted"/>
<evidence type="ECO:0000256" key="1">
    <source>
        <dbReference type="SAM" id="Phobius"/>
    </source>
</evidence>
<evidence type="ECO:0000313" key="3">
    <source>
        <dbReference type="Proteomes" id="UP000199569"/>
    </source>
</evidence>
<dbReference type="RefSeq" id="WP_139165431.1">
    <property type="nucleotide sequence ID" value="NZ_FMVJ01000003.1"/>
</dbReference>
<feature type="transmembrane region" description="Helical" evidence="1">
    <location>
        <begin position="45"/>
        <end position="71"/>
    </location>
</feature>
<keyword evidence="1" id="KW-0472">Membrane</keyword>
<feature type="transmembrane region" description="Helical" evidence="1">
    <location>
        <begin position="7"/>
        <end position="25"/>
    </location>
</feature>
<dbReference type="AlphaFoldDB" id="A0A1G5DVN1"/>
<name>A0A1G5DVN1_9HYPH</name>
<dbReference type="Proteomes" id="UP000199569">
    <property type="component" value="Unassembled WGS sequence"/>
</dbReference>
<dbReference type="STRING" id="549386.SAMN02927923_00797"/>
<feature type="transmembrane region" description="Helical" evidence="1">
    <location>
        <begin position="106"/>
        <end position="124"/>
    </location>
</feature>
<protein>
    <submittedName>
        <fullName evidence="2">Uncharacterized protein</fullName>
    </submittedName>
</protein>
<reference evidence="2 3" key="1">
    <citation type="submission" date="2016-10" db="EMBL/GenBank/DDBJ databases">
        <authorList>
            <person name="de Groot N.N."/>
        </authorList>
    </citation>
    <scope>NUCLEOTIDE SEQUENCE [LARGE SCALE GENOMIC DNA]</scope>
    <source>
        <strain evidence="2 3">CGMCC 1.7666</strain>
    </source>
</reference>
<organism evidence="2 3">
    <name type="scientific">Microvirga guangxiensis</name>
    <dbReference type="NCBI Taxonomy" id="549386"/>
    <lineage>
        <taxon>Bacteria</taxon>
        <taxon>Pseudomonadati</taxon>
        <taxon>Pseudomonadota</taxon>
        <taxon>Alphaproteobacteria</taxon>
        <taxon>Hyphomicrobiales</taxon>
        <taxon>Methylobacteriaceae</taxon>
        <taxon>Microvirga</taxon>
    </lineage>
</organism>